<dbReference type="AlphaFoldDB" id="A0A6A4GQK3"/>
<dbReference type="PANTHER" id="PTHR24401">
    <property type="entry name" value="SI:CH211-243P7.3-RELATED"/>
    <property type="match status" value="1"/>
</dbReference>
<dbReference type="Pfam" id="PF20499">
    <property type="entry name" value="DUF6729"/>
    <property type="match status" value="1"/>
</dbReference>
<evidence type="ECO:0000313" key="3">
    <source>
        <dbReference type="Proteomes" id="UP000799118"/>
    </source>
</evidence>
<proteinExistence type="predicted"/>
<dbReference type="InterPro" id="IPR046616">
    <property type="entry name" value="DUF6729"/>
</dbReference>
<sequence length="211" mass="24017">LTPSPAYLPSVFVWLPNELGEESRILCTNEQCRSKGQVMSSKGWNDSPIARRVIGLSENYYILTKRIHCKECKTNMNYYDPRVMKQLSPELADEFPAFLTQRSGIDKELMELIRDGMALGVNSNMWTTMIRTAHMQPVFQGLFTVVNEFEQIRYQAFVPTKAQSHIREGLEGIVKSLRDHGLAEPVIGYTDVPAADMSMFTECFPSLKKDV</sequence>
<feature type="domain" description="DUF6729" evidence="1">
    <location>
        <begin position="9"/>
        <end position="153"/>
    </location>
</feature>
<protein>
    <recommendedName>
        <fullName evidence="1">DUF6729 domain-containing protein</fullName>
    </recommendedName>
</protein>
<dbReference type="Proteomes" id="UP000799118">
    <property type="component" value="Unassembled WGS sequence"/>
</dbReference>
<dbReference type="EMBL" id="ML769765">
    <property type="protein sequence ID" value="KAE9388021.1"/>
    <property type="molecule type" value="Genomic_DNA"/>
</dbReference>
<dbReference type="OrthoDB" id="1920326at2759"/>
<accession>A0A6A4GQK3</accession>
<feature type="non-terminal residue" evidence="2">
    <location>
        <position position="1"/>
    </location>
</feature>
<feature type="non-terminal residue" evidence="2">
    <location>
        <position position="211"/>
    </location>
</feature>
<keyword evidence="3" id="KW-1185">Reference proteome</keyword>
<evidence type="ECO:0000313" key="2">
    <source>
        <dbReference type="EMBL" id="KAE9388021.1"/>
    </source>
</evidence>
<gene>
    <name evidence="2" type="ORF">BT96DRAFT_776850</name>
</gene>
<evidence type="ECO:0000259" key="1">
    <source>
        <dbReference type="Pfam" id="PF20499"/>
    </source>
</evidence>
<reference evidence="2" key="1">
    <citation type="journal article" date="2019" name="Environ. Microbiol.">
        <title>Fungal ecological strategies reflected in gene transcription - a case study of two litter decomposers.</title>
        <authorList>
            <person name="Barbi F."/>
            <person name="Kohler A."/>
            <person name="Barry K."/>
            <person name="Baskaran P."/>
            <person name="Daum C."/>
            <person name="Fauchery L."/>
            <person name="Ihrmark K."/>
            <person name="Kuo A."/>
            <person name="LaButti K."/>
            <person name="Lipzen A."/>
            <person name="Morin E."/>
            <person name="Grigoriev I.V."/>
            <person name="Henrissat B."/>
            <person name="Lindahl B."/>
            <person name="Martin F."/>
        </authorList>
    </citation>
    <scope>NUCLEOTIDE SEQUENCE</scope>
    <source>
        <strain evidence="2">JB14</strain>
    </source>
</reference>
<name>A0A6A4GQK3_9AGAR</name>
<organism evidence="2 3">
    <name type="scientific">Gymnopus androsaceus JB14</name>
    <dbReference type="NCBI Taxonomy" id="1447944"/>
    <lineage>
        <taxon>Eukaryota</taxon>
        <taxon>Fungi</taxon>
        <taxon>Dikarya</taxon>
        <taxon>Basidiomycota</taxon>
        <taxon>Agaricomycotina</taxon>
        <taxon>Agaricomycetes</taxon>
        <taxon>Agaricomycetidae</taxon>
        <taxon>Agaricales</taxon>
        <taxon>Marasmiineae</taxon>
        <taxon>Omphalotaceae</taxon>
        <taxon>Gymnopus</taxon>
    </lineage>
</organism>
<dbReference type="PANTHER" id="PTHR24401:SF29">
    <property type="entry name" value="SI:CH211-243P7.3-RELATED"/>
    <property type="match status" value="1"/>
</dbReference>